<evidence type="ECO:0000313" key="7">
    <source>
        <dbReference type="Proteomes" id="UP000886812"/>
    </source>
</evidence>
<gene>
    <name evidence="6" type="ORF">IAC75_00180</name>
</gene>
<reference evidence="6" key="1">
    <citation type="submission" date="2020-10" db="EMBL/GenBank/DDBJ databases">
        <authorList>
            <person name="Gilroy R."/>
        </authorList>
    </citation>
    <scope>NUCLEOTIDE SEQUENCE</scope>
    <source>
        <strain evidence="6">10669</strain>
    </source>
</reference>
<dbReference type="EMBL" id="DVOG01000007">
    <property type="protein sequence ID" value="HIV03560.1"/>
    <property type="molecule type" value="Genomic_DNA"/>
</dbReference>
<feature type="transmembrane region" description="Helical" evidence="5">
    <location>
        <begin position="397"/>
        <end position="417"/>
    </location>
</feature>
<dbReference type="AlphaFoldDB" id="A0A9D1NIL3"/>
<comment type="caution">
    <text evidence="6">The sequence shown here is derived from an EMBL/GenBank/DDBJ whole genome shotgun (WGS) entry which is preliminary data.</text>
</comment>
<comment type="subcellular location">
    <subcellularLocation>
        <location evidence="1">Membrane</location>
        <topology evidence="1">Multi-pass membrane protein</topology>
    </subcellularLocation>
</comment>
<dbReference type="Proteomes" id="UP000886812">
    <property type="component" value="Unassembled WGS sequence"/>
</dbReference>
<evidence type="ECO:0000256" key="2">
    <source>
        <dbReference type="ARBA" id="ARBA00022692"/>
    </source>
</evidence>
<protein>
    <submittedName>
        <fullName evidence="6">MFS transporter</fullName>
    </submittedName>
</protein>
<dbReference type="InterPro" id="IPR011701">
    <property type="entry name" value="MFS"/>
</dbReference>
<dbReference type="PANTHER" id="PTHR23514:SF13">
    <property type="entry name" value="INNER MEMBRANE PROTEIN YBJJ"/>
    <property type="match status" value="1"/>
</dbReference>
<feature type="transmembrane region" description="Helical" evidence="5">
    <location>
        <begin position="88"/>
        <end position="108"/>
    </location>
</feature>
<dbReference type="GO" id="GO:0016020">
    <property type="term" value="C:membrane"/>
    <property type="evidence" value="ECO:0007669"/>
    <property type="project" value="UniProtKB-SubCell"/>
</dbReference>
<dbReference type="SUPFAM" id="SSF103473">
    <property type="entry name" value="MFS general substrate transporter"/>
    <property type="match status" value="1"/>
</dbReference>
<name>A0A9D1NIL3_9BACT</name>
<evidence type="ECO:0000256" key="5">
    <source>
        <dbReference type="SAM" id="Phobius"/>
    </source>
</evidence>
<keyword evidence="3 5" id="KW-1133">Transmembrane helix</keyword>
<feature type="transmembrane region" description="Helical" evidence="5">
    <location>
        <begin position="324"/>
        <end position="345"/>
    </location>
</feature>
<feature type="transmembrane region" description="Helical" evidence="5">
    <location>
        <begin position="114"/>
        <end position="134"/>
    </location>
</feature>
<proteinExistence type="predicted"/>
<dbReference type="Pfam" id="PF07690">
    <property type="entry name" value="MFS_1"/>
    <property type="match status" value="1"/>
</dbReference>
<sequence>MTELSASSEKNFAPAAGTARLRLRAVVSAFYFMQGIVFGSWASRIPDVKAALGMSEAELGSVLFAIPLGQLVAMPFSGRMTARFGSRVCTAAAVAVYGLSLTFIALAAGTGNRALFFAALVFFGVCGNLHNIAVNTQGVGVERIYGRSIMASFHGVWSLAGFAAGLLSTTLVSCGISPLEHFVGVYAVCAAVMLCIIRFAIPADAAKREKTRELLGGAEPPPRERRFALRDPFILLLGVICFVNMGCEGVMFDWSGVYFQQVVKPDESLVRLGYTVALGAMAAGRFLADRFVMRFGQIRVIQVCALTSACGLALSVAFPQTVPAALGFMLVGFGISSIVPVCYSLSSHSKAFPVGVAIAAVSTVGFLGFLFGPPVIGHAADFFGKIFAGTPEEEASVGLRGAFLCAALFSLLSAAIAPKLKKYVGGGAAAFFGEK</sequence>
<feature type="transmembrane region" description="Helical" evidence="5">
    <location>
        <begin position="182"/>
        <end position="201"/>
    </location>
</feature>
<feature type="transmembrane region" description="Helical" evidence="5">
    <location>
        <begin position="300"/>
        <end position="318"/>
    </location>
</feature>
<dbReference type="InterPro" id="IPR051788">
    <property type="entry name" value="MFS_Transporter"/>
</dbReference>
<evidence type="ECO:0000313" key="6">
    <source>
        <dbReference type="EMBL" id="HIV03560.1"/>
    </source>
</evidence>
<feature type="transmembrane region" description="Helical" evidence="5">
    <location>
        <begin position="21"/>
        <end position="39"/>
    </location>
</feature>
<dbReference type="Gene3D" id="1.20.1250.20">
    <property type="entry name" value="MFS general substrate transporter like domains"/>
    <property type="match status" value="1"/>
</dbReference>
<accession>A0A9D1NIL3</accession>
<evidence type="ECO:0000256" key="1">
    <source>
        <dbReference type="ARBA" id="ARBA00004141"/>
    </source>
</evidence>
<feature type="transmembrane region" description="Helical" evidence="5">
    <location>
        <begin position="272"/>
        <end position="288"/>
    </location>
</feature>
<feature type="transmembrane region" description="Helical" evidence="5">
    <location>
        <begin position="233"/>
        <end position="252"/>
    </location>
</feature>
<feature type="transmembrane region" description="Helical" evidence="5">
    <location>
        <begin position="155"/>
        <end position="176"/>
    </location>
</feature>
<feature type="transmembrane region" description="Helical" evidence="5">
    <location>
        <begin position="352"/>
        <end position="377"/>
    </location>
</feature>
<dbReference type="PANTHER" id="PTHR23514">
    <property type="entry name" value="BYPASS OF STOP CODON PROTEIN 6"/>
    <property type="match status" value="1"/>
</dbReference>
<evidence type="ECO:0000256" key="4">
    <source>
        <dbReference type="ARBA" id="ARBA00023136"/>
    </source>
</evidence>
<organism evidence="6 7">
    <name type="scientific">Candidatus Spyradosoma merdigallinarum</name>
    <dbReference type="NCBI Taxonomy" id="2840950"/>
    <lineage>
        <taxon>Bacteria</taxon>
        <taxon>Pseudomonadati</taxon>
        <taxon>Verrucomicrobiota</taxon>
        <taxon>Opitutia</taxon>
        <taxon>Opitutia incertae sedis</taxon>
        <taxon>Candidatus Spyradosoma</taxon>
    </lineage>
</organism>
<feature type="transmembrane region" description="Helical" evidence="5">
    <location>
        <begin position="59"/>
        <end position="76"/>
    </location>
</feature>
<dbReference type="GO" id="GO:0022857">
    <property type="term" value="F:transmembrane transporter activity"/>
    <property type="evidence" value="ECO:0007669"/>
    <property type="project" value="InterPro"/>
</dbReference>
<reference evidence="6" key="2">
    <citation type="journal article" date="2021" name="PeerJ">
        <title>Extensive microbial diversity within the chicken gut microbiome revealed by metagenomics and culture.</title>
        <authorList>
            <person name="Gilroy R."/>
            <person name="Ravi A."/>
            <person name="Getino M."/>
            <person name="Pursley I."/>
            <person name="Horton D.L."/>
            <person name="Alikhan N.F."/>
            <person name="Baker D."/>
            <person name="Gharbi K."/>
            <person name="Hall N."/>
            <person name="Watson M."/>
            <person name="Adriaenssens E.M."/>
            <person name="Foster-Nyarko E."/>
            <person name="Jarju S."/>
            <person name="Secka A."/>
            <person name="Antonio M."/>
            <person name="Oren A."/>
            <person name="Chaudhuri R.R."/>
            <person name="La Ragione R."/>
            <person name="Hildebrand F."/>
            <person name="Pallen M.J."/>
        </authorList>
    </citation>
    <scope>NUCLEOTIDE SEQUENCE</scope>
    <source>
        <strain evidence="6">10669</strain>
    </source>
</reference>
<keyword evidence="2 5" id="KW-0812">Transmembrane</keyword>
<dbReference type="CDD" id="cd17393">
    <property type="entry name" value="MFS_MosC_like"/>
    <property type="match status" value="1"/>
</dbReference>
<evidence type="ECO:0000256" key="3">
    <source>
        <dbReference type="ARBA" id="ARBA00022989"/>
    </source>
</evidence>
<keyword evidence="4 5" id="KW-0472">Membrane</keyword>
<dbReference type="InterPro" id="IPR036259">
    <property type="entry name" value="MFS_trans_sf"/>
</dbReference>